<evidence type="ECO:0000313" key="2">
    <source>
        <dbReference type="EMBL" id="NGZ43946.1"/>
    </source>
</evidence>
<name>A0ABX0ETV0_9BACT</name>
<dbReference type="Pfam" id="PF10263">
    <property type="entry name" value="SprT-like"/>
    <property type="match status" value="1"/>
</dbReference>
<comment type="caution">
    <text evidence="2">The sequence shown here is derived from an EMBL/GenBank/DDBJ whole genome shotgun (WGS) entry which is preliminary data.</text>
</comment>
<reference evidence="2 3" key="1">
    <citation type="submission" date="2019-02" db="EMBL/GenBank/DDBJ databases">
        <title>Genome of a new Bacteroidetes strain.</title>
        <authorList>
            <person name="Pitt A."/>
        </authorList>
    </citation>
    <scope>NUCLEOTIDE SEQUENCE [LARGE SCALE GENOMIC DNA]</scope>
    <source>
        <strain evidence="2 3">50C-KIRBA</strain>
    </source>
</reference>
<sequence>MPFPQMVKSKRIQSFFDHFPASVAEYCFQLWQDYSFDFIVSKERGSKLGDYRFSPKKGHQITVNHNLNPYAFLVTYIHEVAHLTTYLAFKNNVSPHGKEWKQEFYNLFEPILDPELLPERFVSVLQTYLKNPTASSSMYTPLVEVLKTFDPETPLISLHELEENQLFFLKNLRLVKGKLRRTRYICKEQISGKLYLVAKNAQVSLLENQSTD</sequence>
<organism evidence="2 3">
    <name type="scientific">Aquirufa beregesia</name>
    <dbReference type="NCBI Taxonomy" id="2516556"/>
    <lineage>
        <taxon>Bacteria</taxon>
        <taxon>Pseudomonadati</taxon>
        <taxon>Bacteroidota</taxon>
        <taxon>Cytophagia</taxon>
        <taxon>Cytophagales</taxon>
        <taxon>Flectobacillaceae</taxon>
        <taxon>Aquirufa</taxon>
    </lineage>
</organism>
<dbReference type="RefSeq" id="WP_166229691.1">
    <property type="nucleotide sequence ID" value="NZ_CBCSIJ010000004.1"/>
</dbReference>
<dbReference type="InterPro" id="IPR006640">
    <property type="entry name" value="SprT-like_domain"/>
</dbReference>
<proteinExistence type="predicted"/>
<evidence type="ECO:0000259" key="1">
    <source>
        <dbReference type="Pfam" id="PF10263"/>
    </source>
</evidence>
<feature type="domain" description="SprT-like" evidence="1">
    <location>
        <begin position="26"/>
        <end position="102"/>
    </location>
</feature>
<keyword evidence="3" id="KW-1185">Reference proteome</keyword>
<protein>
    <submittedName>
        <fullName evidence="2">SprT domain-containing protein</fullName>
    </submittedName>
</protein>
<accession>A0ABX0ETV0</accession>
<dbReference type="EMBL" id="SEWW01000002">
    <property type="protein sequence ID" value="NGZ43946.1"/>
    <property type="molecule type" value="Genomic_DNA"/>
</dbReference>
<dbReference type="Proteomes" id="UP001318301">
    <property type="component" value="Unassembled WGS sequence"/>
</dbReference>
<gene>
    <name evidence="2" type="ORF">EWU23_05585</name>
</gene>
<evidence type="ECO:0000313" key="3">
    <source>
        <dbReference type="Proteomes" id="UP001318301"/>
    </source>
</evidence>